<comment type="caution">
    <text evidence="6">The sequence shown here is derived from an EMBL/GenBank/DDBJ whole genome shotgun (WGS) entry which is preliminary data.</text>
</comment>
<dbReference type="SUPFAM" id="SSF48498">
    <property type="entry name" value="Tetracyclin repressor-like, C-terminal domain"/>
    <property type="match status" value="1"/>
</dbReference>
<name>A0A939RY92_9MICO</name>
<dbReference type="InterPro" id="IPR025996">
    <property type="entry name" value="MT1864/Rv1816-like_C"/>
</dbReference>
<dbReference type="GO" id="GO:0003700">
    <property type="term" value="F:DNA-binding transcription factor activity"/>
    <property type="evidence" value="ECO:0007669"/>
    <property type="project" value="TreeGrafter"/>
</dbReference>
<evidence type="ECO:0000256" key="3">
    <source>
        <dbReference type="ARBA" id="ARBA00023163"/>
    </source>
</evidence>
<dbReference type="InterPro" id="IPR009057">
    <property type="entry name" value="Homeodomain-like_sf"/>
</dbReference>
<dbReference type="Pfam" id="PF13305">
    <property type="entry name" value="TetR_C_33"/>
    <property type="match status" value="1"/>
</dbReference>
<dbReference type="Pfam" id="PF00440">
    <property type="entry name" value="TetR_N"/>
    <property type="match status" value="1"/>
</dbReference>
<evidence type="ECO:0000256" key="2">
    <source>
        <dbReference type="ARBA" id="ARBA00023125"/>
    </source>
</evidence>
<sequence>MDRPRRTHAEARARMREGILRLGREQLAQSGAAGLSVREIARGLGVASSAIYRHVASRDELLTLLLVDAYTALAEAALADVDPAAPPIERLATIARGMRDWAVVHPASWALAYGSPVPGYAAPAEQTTGPGTRVMAAFMEVLLLGREQRKGAGRASAFRVSPPVSPGLAAEIAAGAAELGFEEGGEGDADAAAADPGFAADAVEAWTGLVGLVSAEVFQQLGPDLARHGSELLERWIATTADRFALRGSLDD</sequence>
<dbReference type="PANTHER" id="PTHR30055:SF243">
    <property type="entry name" value="HTH-TYPE TRANSCRIPTIONAL REGULATOR RV1816"/>
    <property type="match status" value="1"/>
</dbReference>
<evidence type="ECO:0000256" key="4">
    <source>
        <dbReference type="PROSITE-ProRule" id="PRU00335"/>
    </source>
</evidence>
<keyword evidence="2 4" id="KW-0238">DNA-binding</keyword>
<protein>
    <submittedName>
        <fullName evidence="6">TetR/AcrR family transcriptional regulator</fullName>
    </submittedName>
</protein>
<gene>
    <name evidence="6" type="ORF">J4H91_09050</name>
</gene>
<dbReference type="GO" id="GO:0000976">
    <property type="term" value="F:transcription cis-regulatory region binding"/>
    <property type="evidence" value="ECO:0007669"/>
    <property type="project" value="TreeGrafter"/>
</dbReference>
<keyword evidence="3" id="KW-0804">Transcription</keyword>
<proteinExistence type="predicted"/>
<reference evidence="6" key="1">
    <citation type="submission" date="2021-03" db="EMBL/GenBank/DDBJ databases">
        <title>Leucobacter chromiisoli sp. nov., isolated from chromium-containing soil of chemical plant.</title>
        <authorList>
            <person name="Xu Z."/>
        </authorList>
    </citation>
    <scope>NUCLEOTIDE SEQUENCE</scope>
    <source>
        <strain evidence="6">A2</strain>
    </source>
</reference>
<dbReference type="PANTHER" id="PTHR30055">
    <property type="entry name" value="HTH-TYPE TRANSCRIPTIONAL REGULATOR RUTR"/>
    <property type="match status" value="1"/>
</dbReference>
<dbReference type="InterPro" id="IPR036271">
    <property type="entry name" value="Tet_transcr_reg_TetR-rel_C_sf"/>
</dbReference>
<feature type="domain" description="HTH tetR-type" evidence="5">
    <location>
        <begin position="13"/>
        <end position="73"/>
    </location>
</feature>
<dbReference type="AlphaFoldDB" id="A0A939RY92"/>
<feature type="DNA-binding region" description="H-T-H motif" evidence="4">
    <location>
        <begin position="36"/>
        <end position="55"/>
    </location>
</feature>
<dbReference type="EMBL" id="JAGDYL010000014">
    <property type="protein sequence ID" value="MBO1805463.1"/>
    <property type="molecule type" value="Genomic_DNA"/>
</dbReference>
<evidence type="ECO:0000259" key="5">
    <source>
        <dbReference type="PROSITE" id="PS50977"/>
    </source>
</evidence>
<evidence type="ECO:0000313" key="6">
    <source>
        <dbReference type="EMBL" id="MBO1805463.1"/>
    </source>
</evidence>
<dbReference type="Gene3D" id="1.10.357.10">
    <property type="entry name" value="Tetracycline Repressor, domain 2"/>
    <property type="match status" value="1"/>
</dbReference>
<keyword evidence="7" id="KW-1185">Reference proteome</keyword>
<dbReference type="SUPFAM" id="SSF46689">
    <property type="entry name" value="Homeodomain-like"/>
    <property type="match status" value="1"/>
</dbReference>
<keyword evidence="1" id="KW-0805">Transcription regulation</keyword>
<evidence type="ECO:0000256" key="1">
    <source>
        <dbReference type="ARBA" id="ARBA00023015"/>
    </source>
</evidence>
<dbReference type="Proteomes" id="UP000664398">
    <property type="component" value="Unassembled WGS sequence"/>
</dbReference>
<organism evidence="6 7">
    <name type="scientific">Leucobacter ruminantium</name>
    <dbReference type="NCBI Taxonomy" id="1289170"/>
    <lineage>
        <taxon>Bacteria</taxon>
        <taxon>Bacillati</taxon>
        <taxon>Actinomycetota</taxon>
        <taxon>Actinomycetes</taxon>
        <taxon>Micrococcales</taxon>
        <taxon>Microbacteriaceae</taxon>
        <taxon>Leucobacter</taxon>
    </lineage>
</organism>
<dbReference type="PROSITE" id="PS50977">
    <property type="entry name" value="HTH_TETR_2"/>
    <property type="match status" value="1"/>
</dbReference>
<dbReference type="InterPro" id="IPR050109">
    <property type="entry name" value="HTH-type_TetR-like_transc_reg"/>
</dbReference>
<dbReference type="RefSeq" id="WP_208045941.1">
    <property type="nucleotide sequence ID" value="NZ_JAGDYL010000014.1"/>
</dbReference>
<accession>A0A939RY92</accession>
<evidence type="ECO:0000313" key="7">
    <source>
        <dbReference type="Proteomes" id="UP000664398"/>
    </source>
</evidence>
<dbReference type="InterPro" id="IPR001647">
    <property type="entry name" value="HTH_TetR"/>
</dbReference>